<feature type="compositionally biased region" description="Polar residues" evidence="2">
    <location>
        <begin position="8"/>
        <end position="17"/>
    </location>
</feature>
<dbReference type="SUPFAM" id="SSF81296">
    <property type="entry name" value="E set domains"/>
    <property type="match status" value="1"/>
</dbReference>
<evidence type="ECO:0000313" key="5">
    <source>
        <dbReference type="Proteomes" id="UP001497522"/>
    </source>
</evidence>
<dbReference type="PANTHER" id="PTHR47434">
    <property type="entry name" value="PROTEIN PTST HOMOLOG 3, CHLOROPLASTIC"/>
    <property type="match status" value="1"/>
</dbReference>
<evidence type="ECO:0000259" key="3">
    <source>
        <dbReference type="Pfam" id="PF16561"/>
    </source>
</evidence>
<feature type="coiled-coil region" evidence="1">
    <location>
        <begin position="63"/>
        <end position="90"/>
    </location>
</feature>
<organism evidence="4 5">
    <name type="scientific">Sphagnum jensenii</name>
    <dbReference type="NCBI Taxonomy" id="128206"/>
    <lineage>
        <taxon>Eukaryota</taxon>
        <taxon>Viridiplantae</taxon>
        <taxon>Streptophyta</taxon>
        <taxon>Embryophyta</taxon>
        <taxon>Bryophyta</taxon>
        <taxon>Sphagnophytina</taxon>
        <taxon>Sphagnopsida</taxon>
        <taxon>Sphagnales</taxon>
        <taxon>Sphagnaceae</taxon>
        <taxon>Sphagnum</taxon>
    </lineage>
</organism>
<dbReference type="Proteomes" id="UP001497522">
    <property type="component" value="Chromosome 10"/>
</dbReference>
<keyword evidence="1" id="KW-0175">Coiled coil</keyword>
<dbReference type="InterPro" id="IPR032640">
    <property type="entry name" value="AMPK1_CBM"/>
</dbReference>
<keyword evidence="5" id="KW-1185">Reference proteome</keyword>
<feature type="domain" description="AMP-activated protein kinase glycogen-binding" evidence="3">
    <location>
        <begin position="98"/>
        <end position="183"/>
    </location>
</feature>
<dbReference type="Gene3D" id="2.60.40.10">
    <property type="entry name" value="Immunoglobulins"/>
    <property type="match status" value="1"/>
</dbReference>
<name>A0ABP1AAP4_9BRYO</name>
<sequence length="207" mass="23416">MAEDESLRSPSSLQEVQDIQAAPRTDPSTELDCIRAVLHAKEMENLRVTCDLEEVKALLALIHAKAAAELAQAKQQAAKKDRQLQMAQQALLSLKMVHVEWWGKGCQVELAGSFNGWGDHLCLFPDLASESLKHDRDGSHGAMMWAVDLWLYPGIYEIKFIVDGKWQIDHQREEVQHYLGSNNLLRLLDSYELDLGVVYITYMGIKI</sequence>
<dbReference type="CDD" id="cd02859">
    <property type="entry name" value="E_set_AMPKbeta_like_N"/>
    <property type="match status" value="1"/>
</dbReference>
<dbReference type="PANTHER" id="PTHR47434:SF2">
    <property type="entry name" value="PROTEIN PTST HOMOLOG 3, CHLOROPLASTIC"/>
    <property type="match status" value="1"/>
</dbReference>
<protein>
    <recommendedName>
        <fullName evidence="3">AMP-activated protein kinase glycogen-binding domain-containing protein</fullName>
    </recommendedName>
</protein>
<dbReference type="EMBL" id="OZ023711">
    <property type="protein sequence ID" value="CAK9859610.1"/>
    <property type="molecule type" value="Genomic_DNA"/>
</dbReference>
<dbReference type="Pfam" id="PF16561">
    <property type="entry name" value="AMPK1_CBM"/>
    <property type="match status" value="1"/>
</dbReference>
<proteinExistence type="predicted"/>
<evidence type="ECO:0000256" key="1">
    <source>
        <dbReference type="SAM" id="Coils"/>
    </source>
</evidence>
<evidence type="ECO:0000256" key="2">
    <source>
        <dbReference type="SAM" id="MobiDB-lite"/>
    </source>
</evidence>
<dbReference type="InterPro" id="IPR014756">
    <property type="entry name" value="Ig_E-set"/>
</dbReference>
<gene>
    <name evidence="4" type="ORF">CSSPJE1EN2_LOCUS2605</name>
</gene>
<dbReference type="InterPro" id="IPR013783">
    <property type="entry name" value="Ig-like_fold"/>
</dbReference>
<accession>A0ABP1AAP4</accession>
<evidence type="ECO:0000313" key="4">
    <source>
        <dbReference type="EMBL" id="CAK9859610.1"/>
    </source>
</evidence>
<feature type="region of interest" description="Disordered" evidence="2">
    <location>
        <begin position="1"/>
        <end position="24"/>
    </location>
</feature>
<reference evidence="4" key="1">
    <citation type="submission" date="2024-03" db="EMBL/GenBank/DDBJ databases">
        <authorList>
            <consortium name="ELIXIR-Norway"/>
            <consortium name="Elixir Norway"/>
        </authorList>
    </citation>
    <scope>NUCLEOTIDE SEQUENCE</scope>
</reference>